<protein>
    <submittedName>
        <fullName evidence="1">RstC protein</fullName>
    </submittedName>
</protein>
<proteinExistence type="predicted"/>
<accession>A0A9X4IQ09</accession>
<dbReference type="EMBL" id="JAKNBA010000014">
    <property type="protein sequence ID" value="MDE1242396.1"/>
    <property type="molecule type" value="Genomic_DNA"/>
</dbReference>
<dbReference type="Proteomes" id="UP001140979">
    <property type="component" value="Unassembled WGS sequence"/>
</dbReference>
<organism evidence="1 2">
    <name type="scientific">Vibrio aestuarianus</name>
    <dbReference type="NCBI Taxonomy" id="28171"/>
    <lineage>
        <taxon>Bacteria</taxon>
        <taxon>Pseudomonadati</taxon>
        <taxon>Pseudomonadota</taxon>
        <taxon>Gammaproteobacteria</taxon>
        <taxon>Vibrionales</taxon>
        <taxon>Vibrionaceae</taxon>
        <taxon>Vibrio</taxon>
    </lineage>
</organism>
<comment type="caution">
    <text evidence="1">The sequence shown here is derived from an EMBL/GenBank/DDBJ whole genome shotgun (WGS) entry which is preliminary data.</text>
</comment>
<dbReference type="AlphaFoldDB" id="A0A9X4IQ09"/>
<name>A0A9X4IQ09_9VIBR</name>
<dbReference type="RefSeq" id="WP_096036372.1">
    <property type="nucleotide sequence ID" value="NZ_JAKNBA010000014.1"/>
</dbReference>
<sequence length="84" mass="9553">MTMKEYTLSDVESKLNAISNISIFLGTGDCPDEIAFNLRDHMHDEIENLQGMLSFIRLYPELKAQERQASKPQIDSSNPQNDHA</sequence>
<evidence type="ECO:0000313" key="1">
    <source>
        <dbReference type="EMBL" id="MDE1242396.1"/>
    </source>
</evidence>
<gene>
    <name evidence="1" type="ORF">L9W94_09585</name>
</gene>
<evidence type="ECO:0000313" key="2">
    <source>
        <dbReference type="Proteomes" id="UP001140979"/>
    </source>
</evidence>
<reference evidence="1" key="1">
    <citation type="submission" date="2022-02" db="EMBL/GenBank/DDBJ databases">
        <title>Emergence and expansion in Europe of a Vibrio aestuarianus clonal complex pathogenic for oysters.</title>
        <authorList>
            <person name="Mesnil A."/>
            <person name="Travers M.-A."/>
        </authorList>
    </citation>
    <scope>NUCLEOTIDE SEQUENCE</scope>
    <source>
        <strain evidence="1">19_064_11T1</strain>
    </source>
</reference>